<dbReference type="PROSITE" id="PS50830">
    <property type="entry name" value="TNASE_3"/>
    <property type="match status" value="1"/>
</dbReference>
<proteinExistence type="predicted"/>
<gene>
    <name evidence="2" type="ORF">UFOVP699_302</name>
</gene>
<dbReference type="Pfam" id="PF00565">
    <property type="entry name" value="SNase"/>
    <property type="match status" value="1"/>
</dbReference>
<dbReference type="Gene3D" id="2.40.50.90">
    <property type="match status" value="1"/>
</dbReference>
<dbReference type="SMART" id="SM00318">
    <property type="entry name" value="SNc"/>
    <property type="match status" value="1"/>
</dbReference>
<feature type="domain" description="TNase-like" evidence="1">
    <location>
        <begin position="2"/>
        <end position="122"/>
    </location>
</feature>
<evidence type="ECO:0000313" key="2">
    <source>
        <dbReference type="EMBL" id="CAB4159566.1"/>
    </source>
</evidence>
<sequence length="122" mass="13606">MYTYNAKLIRVVDGDTIIAMIDLGFHTWTEKIIRLHGIDAYESRTKDLKTKEKGVNAKLTLSRILEGSNGVFTLESKGIDKYGRSLGIAYVTLTDINTELNINDHLVNEGLAVRYDGGTKTI</sequence>
<protein>
    <submittedName>
        <fullName evidence="2">COG1525 Micrococcal nuclease (Thermonuclease) homologs</fullName>
    </submittedName>
</protein>
<name>A0A6J5NPA0_9CAUD</name>
<dbReference type="SUPFAM" id="SSF50199">
    <property type="entry name" value="Staphylococcal nuclease"/>
    <property type="match status" value="1"/>
</dbReference>
<accession>A0A6J5NPA0</accession>
<dbReference type="EMBL" id="LR796670">
    <property type="protein sequence ID" value="CAB4159566.1"/>
    <property type="molecule type" value="Genomic_DNA"/>
</dbReference>
<dbReference type="InterPro" id="IPR016071">
    <property type="entry name" value="Staphylococal_nuclease_OB-fold"/>
</dbReference>
<evidence type="ECO:0000259" key="1">
    <source>
        <dbReference type="PROSITE" id="PS50830"/>
    </source>
</evidence>
<reference evidence="2" key="1">
    <citation type="submission" date="2020-04" db="EMBL/GenBank/DDBJ databases">
        <authorList>
            <person name="Chiriac C."/>
            <person name="Salcher M."/>
            <person name="Ghai R."/>
            <person name="Kavagutti S V."/>
        </authorList>
    </citation>
    <scope>NUCLEOTIDE SEQUENCE</scope>
</reference>
<organism evidence="2">
    <name type="scientific">uncultured Caudovirales phage</name>
    <dbReference type="NCBI Taxonomy" id="2100421"/>
    <lineage>
        <taxon>Viruses</taxon>
        <taxon>Duplodnaviria</taxon>
        <taxon>Heunggongvirae</taxon>
        <taxon>Uroviricota</taxon>
        <taxon>Caudoviricetes</taxon>
        <taxon>Peduoviridae</taxon>
        <taxon>Maltschvirus</taxon>
        <taxon>Maltschvirus maltsch</taxon>
    </lineage>
</organism>
<dbReference type="InterPro" id="IPR035437">
    <property type="entry name" value="SNase_OB-fold_sf"/>
</dbReference>